<dbReference type="InterPro" id="IPR034829">
    <property type="entry name" value="DnaD-like_sf"/>
</dbReference>
<evidence type="ECO:0000259" key="3">
    <source>
        <dbReference type="Pfam" id="PF07261"/>
    </source>
</evidence>
<dbReference type="PANTHER" id="PTHR37293:SF5">
    <property type="entry name" value="DNA REPLICATION PROTEIN"/>
    <property type="match status" value="1"/>
</dbReference>
<evidence type="ECO:0000256" key="1">
    <source>
        <dbReference type="ARBA" id="ARBA00093462"/>
    </source>
</evidence>
<dbReference type="RefSeq" id="WP_158425597.1">
    <property type="nucleotide sequence ID" value="NZ_JAOQJQ010000004.1"/>
</dbReference>
<dbReference type="SUPFAM" id="SSF158499">
    <property type="entry name" value="DnaD domain-like"/>
    <property type="match status" value="2"/>
</dbReference>
<dbReference type="NCBIfam" id="TIGR01446">
    <property type="entry name" value="DnaD_dom"/>
    <property type="match status" value="2"/>
</dbReference>
<comment type="caution">
    <text evidence="4">The sequence shown here is derived from an EMBL/GenBank/DDBJ whole genome shotgun (WGS) entry which is preliminary data.</text>
</comment>
<feature type="domain" description="DnaB/C C-terminal" evidence="3">
    <location>
        <begin position="143"/>
        <end position="211"/>
    </location>
</feature>
<proteinExistence type="inferred from homology"/>
<dbReference type="EMBL" id="JAOQJQ010000004">
    <property type="protein sequence ID" value="MCU6762941.1"/>
    <property type="molecule type" value="Genomic_DNA"/>
</dbReference>
<dbReference type="Gene3D" id="1.10.10.630">
    <property type="entry name" value="DnaD domain-like"/>
    <property type="match status" value="2"/>
</dbReference>
<evidence type="ECO:0000256" key="2">
    <source>
        <dbReference type="SAM" id="MobiDB-lite"/>
    </source>
</evidence>
<dbReference type="InterPro" id="IPR006343">
    <property type="entry name" value="DnaB/C_C"/>
</dbReference>
<reference evidence="4 5" key="1">
    <citation type="journal article" date="2021" name="ISME Commun">
        <title>Automated analysis of genomic sequences facilitates high-throughput and comprehensive description of bacteria.</title>
        <authorList>
            <person name="Hitch T.C.A."/>
        </authorList>
    </citation>
    <scope>NUCLEOTIDE SEQUENCE [LARGE SCALE GENOMIC DNA]</scope>
    <source>
        <strain evidence="4 5">Sanger_109</strain>
    </source>
</reference>
<accession>A0ABT2TMD0</accession>
<dbReference type="InterPro" id="IPR017019">
    <property type="entry name" value="DNA_replication_prd_bac"/>
</dbReference>
<dbReference type="InterPro" id="IPR053162">
    <property type="entry name" value="DnaD"/>
</dbReference>
<protein>
    <submittedName>
        <fullName evidence="4">DnaD domain protein</fullName>
    </submittedName>
</protein>
<sequence length="349" mass="40243">MANITLYNSLSDTATYVPNKFIDDYMTTANGEYVKIYLYLLRCINQPGCNFSLSKLADHFDHTEKDIRRALKYWEKVQLLKLEYDGENHLSGICLLPSQPESTDTLPRPASSGSENTAPKTDLTADGMKAFCQREEIRELIFLTETYLGRTMNQSDLNFIFSWYDQLSFSPELIEFLVENCIAKGHSSLHYMQRVAEDWASENIKTPEEAKRLVSSNNETYYMVMKAFGIRGRNLVPSEMNLLKKWTGSYGFSREIISEACRRTIQKIHEPSFEYADSILSNWHQAGVHTIEDIKNADEAFQKSKAAKTASNRIKITGNTAKNNKFNNFQQRDYDYDQLSRKLLEKSIR</sequence>
<dbReference type="Proteomes" id="UP001652442">
    <property type="component" value="Unassembled WGS sequence"/>
</dbReference>
<dbReference type="Pfam" id="PF07261">
    <property type="entry name" value="DnaB_2"/>
    <property type="match status" value="2"/>
</dbReference>
<feature type="domain" description="DnaB/C C-terminal" evidence="3">
    <location>
        <begin position="231"/>
        <end position="296"/>
    </location>
</feature>
<keyword evidence="5" id="KW-1185">Reference proteome</keyword>
<evidence type="ECO:0000313" key="5">
    <source>
        <dbReference type="Proteomes" id="UP001652442"/>
    </source>
</evidence>
<feature type="region of interest" description="Disordered" evidence="2">
    <location>
        <begin position="100"/>
        <end position="122"/>
    </location>
</feature>
<feature type="compositionally biased region" description="Polar residues" evidence="2">
    <location>
        <begin position="100"/>
        <end position="119"/>
    </location>
</feature>
<organism evidence="4 5">
    <name type="scientific">Brotonthovivens ammoniilytica</name>
    <dbReference type="NCBI Taxonomy" id="2981725"/>
    <lineage>
        <taxon>Bacteria</taxon>
        <taxon>Bacillati</taxon>
        <taxon>Bacillota</taxon>
        <taxon>Clostridia</taxon>
        <taxon>Lachnospirales</taxon>
        <taxon>Lachnospiraceae</taxon>
        <taxon>Brotonthovivens</taxon>
    </lineage>
</organism>
<dbReference type="PANTHER" id="PTHR37293">
    <property type="entry name" value="PHAGE REPLICATION PROTEIN-RELATED"/>
    <property type="match status" value="1"/>
</dbReference>
<comment type="similarity">
    <text evidence="1">Belongs to the DnaB/DnaD family.</text>
</comment>
<name>A0ABT2TMD0_9FIRM</name>
<gene>
    <name evidence="4" type="ORF">OCV88_11420</name>
</gene>
<evidence type="ECO:0000313" key="4">
    <source>
        <dbReference type="EMBL" id="MCU6762941.1"/>
    </source>
</evidence>
<dbReference type="PIRSF" id="PIRSF033722">
    <property type="entry name" value="DnaD_CA_C3587_prd"/>
    <property type="match status" value="1"/>
</dbReference>